<reference evidence="1" key="1">
    <citation type="submission" date="2020-08" db="EMBL/GenBank/DDBJ databases">
        <title>Genome public.</title>
        <authorList>
            <person name="Liu C."/>
            <person name="Sun Q."/>
        </authorList>
    </citation>
    <scope>NUCLEOTIDE SEQUENCE</scope>
    <source>
        <strain evidence="1">BX22</strain>
    </source>
</reference>
<accession>A0A923L3C3</accession>
<evidence type="ECO:0008006" key="3">
    <source>
        <dbReference type="Google" id="ProtNLM"/>
    </source>
</evidence>
<evidence type="ECO:0000313" key="1">
    <source>
        <dbReference type="EMBL" id="MBC5635724.1"/>
    </source>
</evidence>
<name>A0A923L3C3_9BACI</name>
<gene>
    <name evidence="1" type="ORF">H8S33_02680</name>
</gene>
<organism evidence="1 2">
    <name type="scientific">Ornithinibacillus hominis</name>
    <dbReference type="NCBI Taxonomy" id="2763055"/>
    <lineage>
        <taxon>Bacteria</taxon>
        <taxon>Bacillati</taxon>
        <taxon>Bacillota</taxon>
        <taxon>Bacilli</taxon>
        <taxon>Bacillales</taxon>
        <taxon>Bacillaceae</taxon>
        <taxon>Ornithinibacillus</taxon>
    </lineage>
</organism>
<comment type="caution">
    <text evidence="1">The sequence shown here is derived from an EMBL/GenBank/DDBJ whole genome shotgun (WGS) entry which is preliminary data.</text>
</comment>
<dbReference type="AlphaFoldDB" id="A0A923L3C3"/>
<dbReference type="EMBL" id="JACOOL010000001">
    <property type="protein sequence ID" value="MBC5635724.1"/>
    <property type="molecule type" value="Genomic_DNA"/>
</dbReference>
<proteinExistence type="predicted"/>
<protein>
    <recommendedName>
        <fullName evidence="3">Asparagine synthetase domain-containing protein</fullName>
    </recommendedName>
</protein>
<sequence length="394" mass="46000">MKKGEEEFLDYLDELSGRFVIITQTPYKTEVYNDACGTRTVYYNTKGIGTTISSHSSIIADLFGYKKSKIASDILTSKDFIGRKYLPGLMSPYDEIKPLSPNTKYHIEKRSVIRIFPRDPLPENVDTEELVSDLTSIMRKQASLLCENHKISISLTAGLDSRLTYSTYNSIDGDINYFTHMNINSTSAYKEDIRIGSELAKLKNAPYTIYEYPSNNNRDEISDFKVVWEKNLGFNRGSMLLYKMYADKFPENRVHVRSNIAEIARVFYKNRSETLNPKKLARLYTRSTIGQDPHVISSFQDFINTAKFRKDNFFNFEYQDLFYWEHRMPMWHSWIVNESDVAYETFVPYNNRVLLKMMLSAPFEIRGSGELFVRMINEMWPETLQFPVNKEIMV</sequence>
<evidence type="ECO:0000313" key="2">
    <source>
        <dbReference type="Proteomes" id="UP000637359"/>
    </source>
</evidence>
<keyword evidence="2" id="KW-1185">Reference proteome</keyword>
<dbReference type="Proteomes" id="UP000637359">
    <property type="component" value="Unassembled WGS sequence"/>
</dbReference>